<dbReference type="Pfam" id="PF07686">
    <property type="entry name" value="V-set"/>
    <property type="match status" value="1"/>
</dbReference>
<keyword evidence="8" id="KW-0675">Receptor</keyword>
<dbReference type="GO" id="GO:0031295">
    <property type="term" value="P:T cell costimulation"/>
    <property type="evidence" value="ECO:0007669"/>
    <property type="project" value="TreeGrafter"/>
</dbReference>
<evidence type="ECO:0000256" key="3">
    <source>
        <dbReference type="ARBA" id="ARBA00022692"/>
    </source>
</evidence>
<dbReference type="InterPro" id="IPR003599">
    <property type="entry name" value="Ig_sub"/>
</dbReference>
<dbReference type="SMART" id="SM00409">
    <property type="entry name" value="IG"/>
    <property type="match status" value="1"/>
</dbReference>
<sequence length="125" mass="13936">SCLVFIPGQADTTCHAFVGDTVILPCTATSPGELILSNSILYWQIGHSVLVHFFHKGHDSLNLQDKRYDGRTSLFLDQMKHGNFSLKLSNVQLLDTDVYTCIYKQTGDHPNQTQKSKINLIVSGK</sequence>
<evidence type="ECO:0000313" key="12">
    <source>
        <dbReference type="EMBL" id="NXG82860.1"/>
    </source>
</evidence>
<dbReference type="GO" id="GO:0042130">
    <property type="term" value="P:negative regulation of T cell proliferation"/>
    <property type="evidence" value="ECO:0007669"/>
    <property type="project" value="TreeGrafter"/>
</dbReference>
<comment type="caution">
    <text evidence="12">The sequence shown here is derived from an EMBL/GenBank/DDBJ whole genome shotgun (WGS) entry which is preliminary data.</text>
</comment>
<reference evidence="12 13" key="1">
    <citation type="submission" date="2019-09" db="EMBL/GenBank/DDBJ databases">
        <title>Bird 10,000 Genomes (B10K) Project - Family phase.</title>
        <authorList>
            <person name="Zhang G."/>
        </authorList>
    </citation>
    <scope>NUCLEOTIDE SEQUENCE [LARGE SCALE GENOMIC DNA]</scope>
    <source>
        <strain evidence="12">B10K-DU-001-20</strain>
        <tissue evidence="12">Muscle</tissue>
    </source>
</reference>
<evidence type="ECO:0000259" key="11">
    <source>
        <dbReference type="PROSITE" id="PS50835"/>
    </source>
</evidence>
<evidence type="ECO:0000256" key="8">
    <source>
        <dbReference type="ARBA" id="ARBA00023170"/>
    </source>
</evidence>
<keyword evidence="3" id="KW-0812">Transmembrane</keyword>
<dbReference type="SUPFAM" id="SSF48726">
    <property type="entry name" value="Immunoglobulin"/>
    <property type="match status" value="1"/>
</dbReference>
<keyword evidence="9" id="KW-0325">Glycoprotein</keyword>
<gene>
    <name evidence="12" type="primary">Vtcn1_0</name>
    <name evidence="12" type="ORF">STEPAR_R15157</name>
</gene>
<keyword evidence="13" id="KW-1185">Reference proteome</keyword>
<evidence type="ECO:0000256" key="7">
    <source>
        <dbReference type="ARBA" id="ARBA00023157"/>
    </source>
</evidence>
<dbReference type="GO" id="GO:0071222">
    <property type="term" value="P:cellular response to lipopolysaccharide"/>
    <property type="evidence" value="ECO:0007669"/>
    <property type="project" value="TreeGrafter"/>
</dbReference>
<evidence type="ECO:0000256" key="10">
    <source>
        <dbReference type="ARBA" id="ARBA00023319"/>
    </source>
</evidence>
<dbReference type="Proteomes" id="UP000532908">
    <property type="component" value="Unassembled WGS sequence"/>
</dbReference>
<evidence type="ECO:0000256" key="5">
    <source>
        <dbReference type="ARBA" id="ARBA00022989"/>
    </source>
</evidence>
<organism evidence="12 13">
    <name type="scientific">Stercorarius parasiticus</name>
    <name type="common">Parasitic jaeger</name>
    <name type="synonym">Arctic skua</name>
    <dbReference type="NCBI Taxonomy" id="54059"/>
    <lineage>
        <taxon>Eukaryota</taxon>
        <taxon>Metazoa</taxon>
        <taxon>Chordata</taxon>
        <taxon>Craniata</taxon>
        <taxon>Vertebrata</taxon>
        <taxon>Euteleostomi</taxon>
        <taxon>Archelosauria</taxon>
        <taxon>Archosauria</taxon>
        <taxon>Dinosauria</taxon>
        <taxon>Saurischia</taxon>
        <taxon>Theropoda</taxon>
        <taxon>Coelurosauria</taxon>
        <taxon>Aves</taxon>
        <taxon>Neognathae</taxon>
        <taxon>Neoaves</taxon>
        <taxon>Charadriiformes</taxon>
        <taxon>Stercorariidae</taxon>
        <taxon>Stercorarius</taxon>
    </lineage>
</organism>
<proteinExistence type="predicted"/>
<dbReference type="FunFam" id="2.60.40.10:FF:000142">
    <property type="entry name" value="V-set domain-containing T-cell activation inhibitor 1"/>
    <property type="match status" value="1"/>
</dbReference>
<keyword evidence="5" id="KW-1133">Transmembrane helix</keyword>
<dbReference type="GO" id="GO:0009897">
    <property type="term" value="C:external side of plasma membrane"/>
    <property type="evidence" value="ECO:0007669"/>
    <property type="project" value="TreeGrafter"/>
</dbReference>
<keyword evidence="6" id="KW-0472">Membrane</keyword>
<dbReference type="GO" id="GO:0006955">
    <property type="term" value="P:immune response"/>
    <property type="evidence" value="ECO:0007669"/>
    <property type="project" value="TreeGrafter"/>
</dbReference>
<keyword evidence="2" id="KW-1003">Cell membrane</keyword>
<keyword evidence="7" id="KW-1015">Disulfide bond</keyword>
<evidence type="ECO:0000313" key="13">
    <source>
        <dbReference type="Proteomes" id="UP000532908"/>
    </source>
</evidence>
<accession>A0A7K9F1A3</accession>
<dbReference type="EMBL" id="VWZL01000796">
    <property type="protein sequence ID" value="NXG82860.1"/>
    <property type="molecule type" value="Genomic_DNA"/>
</dbReference>
<evidence type="ECO:0000256" key="4">
    <source>
        <dbReference type="ARBA" id="ARBA00022729"/>
    </source>
</evidence>
<comment type="subcellular location">
    <subcellularLocation>
        <location evidence="1">Cell membrane</location>
        <topology evidence="1">Single-pass type I membrane protein</topology>
    </subcellularLocation>
</comment>
<feature type="domain" description="Ig-like" evidence="11">
    <location>
        <begin position="7"/>
        <end position="119"/>
    </location>
</feature>
<dbReference type="GO" id="GO:0042102">
    <property type="term" value="P:positive regulation of T cell proliferation"/>
    <property type="evidence" value="ECO:0007669"/>
    <property type="project" value="TreeGrafter"/>
</dbReference>
<dbReference type="GO" id="GO:0007166">
    <property type="term" value="P:cell surface receptor signaling pathway"/>
    <property type="evidence" value="ECO:0007669"/>
    <property type="project" value="TreeGrafter"/>
</dbReference>
<dbReference type="InterPro" id="IPR036179">
    <property type="entry name" value="Ig-like_dom_sf"/>
</dbReference>
<dbReference type="PANTHER" id="PTHR25466:SF14">
    <property type="entry name" value="BUTYROPHILIN SUBFAMILY 2 MEMBER A2-LIKE-RELATED"/>
    <property type="match status" value="1"/>
</dbReference>
<dbReference type="InterPro" id="IPR007110">
    <property type="entry name" value="Ig-like_dom"/>
</dbReference>
<feature type="non-terminal residue" evidence="12">
    <location>
        <position position="1"/>
    </location>
</feature>
<evidence type="ECO:0000256" key="9">
    <source>
        <dbReference type="ARBA" id="ARBA00023180"/>
    </source>
</evidence>
<dbReference type="Gene3D" id="2.60.40.10">
    <property type="entry name" value="Immunoglobulins"/>
    <property type="match status" value="1"/>
</dbReference>
<protein>
    <submittedName>
        <fullName evidence="12">VTCN1 inhibitor</fullName>
    </submittedName>
</protein>
<evidence type="ECO:0000256" key="2">
    <source>
        <dbReference type="ARBA" id="ARBA00022475"/>
    </source>
</evidence>
<name>A0A7K9F1A3_STEPR</name>
<dbReference type="PROSITE" id="PS50835">
    <property type="entry name" value="IG_LIKE"/>
    <property type="match status" value="1"/>
</dbReference>
<dbReference type="AlphaFoldDB" id="A0A7K9F1A3"/>
<keyword evidence="10" id="KW-0393">Immunoglobulin domain</keyword>
<dbReference type="InterPro" id="IPR013106">
    <property type="entry name" value="Ig_V-set"/>
</dbReference>
<keyword evidence="4" id="KW-0732">Signal</keyword>
<feature type="non-terminal residue" evidence="12">
    <location>
        <position position="125"/>
    </location>
</feature>
<dbReference type="PANTHER" id="PTHR25466">
    <property type="entry name" value="T-LYMPHOCYTE ACTIVATION ANTIGEN"/>
    <property type="match status" value="1"/>
</dbReference>
<evidence type="ECO:0000256" key="1">
    <source>
        <dbReference type="ARBA" id="ARBA00004251"/>
    </source>
</evidence>
<evidence type="ECO:0000256" key="6">
    <source>
        <dbReference type="ARBA" id="ARBA00023136"/>
    </source>
</evidence>
<dbReference type="InterPro" id="IPR051713">
    <property type="entry name" value="T-cell_Activation_Regulation"/>
</dbReference>
<dbReference type="InterPro" id="IPR013783">
    <property type="entry name" value="Ig-like_fold"/>
</dbReference>